<dbReference type="EMBL" id="CM009751">
    <property type="protein sequence ID" value="PUZ65572.1"/>
    <property type="molecule type" value="Genomic_DNA"/>
</dbReference>
<proteinExistence type="predicted"/>
<protein>
    <submittedName>
        <fullName evidence="1">Uncharacterized protein</fullName>
    </submittedName>
</protein>
<evidence type="ECO:0000313" key="1">
    <source>
        <dbReference type="EMBL" id="PUZ65572.1"/>
    </source>
</evidence>
<evidence type="ECO:0000313" key="2">
    <source>
        <dbReference type="Proteomes" id="UP000244336"/>
    </source>
</evidence>
<sequence length="112" mass="12043">MPRWCRCFANRIRRVPKDPSSAISFSTVLPPPVDEACLCRHSMKGDVVDEACLCRHSWRGGSVPSPSYRRSHGLHHSVPPAKLTAHCAIALLPPPSDSSCNGGIRWAGASGG</sequence>
<keyword evidence="2" id="KW-1185">Reference proteome</keyword>
<dbReference type="AlphaFoldDB" id="A0A2T7ECM5"/>
<accession>A0A2T7ECM5</accession>
<dbReference type="Gramene" id="PUZ65572">
    <property type="protein sequence ID" value="PUZ65572"/>
    <property type="gene ID" value="GQ55_3G235000"/>
</dbReference>
<name>A0A2T7ECM5_9POAL</name>
<organism evidence="1 2">
    <name type="scientific">Panicum hallii var. hallii</name>
    <dbReference type="NCBI Taxonomy" id="1504633"/>
    <lineage>
        <taxon>Eukaryota</taxon>
        <taxon>Viridiplantae</taxon>
        <taxon>Streptophyta</taxon>
        <taxon>Embryophyta</taxon>
        <taxon>Tracheophyta</taxon>
        <taxon>Spermatophyta</taxon>
        <taxon>Magnoliopsida</taxon>
        <taxon>Liliopsida</taxon>
        <taxon>Poales</taxon>
        <taxon>Poaceae</taxon>
        <taxon>PACMAD clade</taxon>
        <taxon>Panicoideae</taxon>
        <taxon>Panicodae</taxon>
        <taxon>Paniceae</taxon>
        <taxon>Panicinae</taxon>
        <taxon>Panicum</taxon>
        <taxon>Panicum sect. Panicum</taxon>
    </lineage>
</organism>
<dbReference type="Proteomes" id="UP000244336">
    <property type="component" value="Chromosome 3"/>
</dbReference>
<gene>
    <name evidence="1" type="ORF">GQ55_3G235000</name>
</gene>
<reference evidence="1 2" key="1">
    <citation type="submission" date="2018-04" db="EMBL/GenBank/DDBJ databases">
        <title>WGS assembly of Panicum hallii var. hallii HAL2.</title>
        <authorList>
            <person name="Lovell J."/>
            <person name="Jenkins J."/>
            <person name="Lowry D."/>
            <person name="Mamidi S."/>
            <person name="Sreedasyam A."/>
            <person name="Weng X."/>
            <person name="Barry K."/>
            <person name="Bonette J."/>
            <person name="Campitelli B."/>
            <person name="Daum C."/>
            <person name="Gordon S."/>
            <person name="Gould B."/>
            <person name="Lipzen A."/>
            <person name="MacQueen A."/>
            <person name="Palacio-Mejia J."/>
            <person name="Plott C."/>
            <person name="Shakirov E."/>
            <person name="Shu S."/>
            <person name="Yoshinaga Y."/>
            <person name="Zane M."/>
            <person name="Rokhsar D."/>
            <person name="Grimwood J."/>
            <person name="Schmutz J."/>
            <person name="Juenger T."/>
        </authorList>
    </citation>
    <scope>NUCLEOTIDE SEQUENCE [LARGE SCALE GENOMIC DNA]</scope>
    <source>
        <strain evidence="2">cv. HAL2</strain>
    </source>
</reference>